<sequence>MLVPFKVDFMLFYLLESYTLIDETGFWPTQRQRKYYAFKARIMHVQSTYLKND</sequence>
<name>J4DQ93_THEOR</name>
<dbReference type="AlphaFoldDB" id="J4DQ93"/>
<accession>J4DQ93</accession>
<evidence type="ECO:0000313" key="1">
    <source>
        <dbReference type="EMBL" id="BAM42054.1"/>
    </source>
</evidence>
<dbReference type="VEuPathDB" id="PiroplasmaDB:TOT_040000430"/>
<dbReference type="Proteomes" id="UP000003786">
    <property type="component" value="Chromosome 4"/>
</dbReference>
<organism evidence="1 2">
    <name type="scientific">Theileria orientalis strain Shintoku</name>
    <dbReference type="NCBI Taxonomy" id="869250"/>
    <lineage>
        <taxon>Eukaryota</taxon>
        <taxon>Sar</taxon>
        <taxon>Alveolata</taxon>
        <taxon>Apicomplexa</taxon>
        <taxon>Aconoidasida</taxon>
        <taxon>Piroplasmida</taxon>
        <taxon>Theileriidae</taxon>
        <taxon>Theileria</taxon>
    </lineage>
</organism>
<gene>
    <name evidence="1" type="ORF">TOT_040000430</name>
</gene>
<proteinExistence type="predicted"/>
<dbReference type="RefSeq" id="XP_009692355.1">
    <property type="nucleotide sequence ID" value="XM_009694060.1"/>
</dbReference>
<keyword evidence="2" id="KW-1185">Reference proteome</keyword>
<protein>
    <submittedName>
        <fullName evidence="1">Uncharacterized protein</fullName>
    </submittedName>
</protein>
<evidence type="ECO:0000313" key="2">
    <source>
        <dbReference type="Proteomes" id="UP000003786"/>
    </source>
</evidence>
<dbReference type="GeneID" id="20716492"/>
<dbReference type="EMBL" id="AP011949">
    <property type="protein sequence ID" value="BAM42054.1"/>
    <property type="molecule type" value="Genomic_DNA"/>
</dbReference>
<reference evidence="1 2" key="1">
    <citation type="journal article" date="2012" name="MBio">
        <title>Comparative genome analysis of three eukaryotic parasites with differing abilities to transform leukocytes reveals key mediators of Theileria-induced leukocyte transformation.</title>
        <authorList>
            <person name="Hayashida K."/>
            <person name="Hara Y."/>
            <person name="Abe T."/>
            <person name="Yamasaki C."/>
            <person name="Toyoda A."/>
            <person name="Kosuge T."/>
            <person name="Suzuki Y."/>
            <person name="Sato Y."/>
            <person name="Kawashima S."/>
            <person name="Katayama T."/>
            <person name="Wakaguri H."/>
            <person name="Inoue N."/>
            <person name="Homma K."/>
            <person name="Tada-Umezaki M."/>
            <person name="Yagi Y."/>
            <person name="Fujii Y."/>
            <person name="Habara T."/>
            <person name="Kanehisa M."/>
            <person name="Watanabe H."/>
            <person name="Ito K."/>
            <person name="Gojobori T."/>
            <person name="Sugawara H."/>
            <person name="Imanishi T."/>
            <person name="Weir W."/>
            <person name="Gardner M."/>
            <person name="Pain A."/>
            <person name="Shiels B."/>
            <person name="Hattori M."/>
            <person name="Nene V."/>
            <person name="Sugimoto C."/>
        </authorList>
    </citation>
    <scope>NUCLEOTIDE SEQUENCE [LARGE SCALE GENOMIC DNA]</scope>
    <source>
        <strain evidence="1 2">Shintoku</strain>
    </source>
</reference>
<dbReference type="KEGG" id="tot:TOT_040000430"/>